<keyword evidence="3" id="KW-1185">Reference proteome</keyword>
<comment type="caution">
    <text evidence="2">The sequence shown here is derived from an EMBL/GenBank/DDBJ whole genome shotgun (WGS) entry which is preliminary data.</text>
</comment>
<organism evidence="2 3">
    <name type="scientific">Stylosanthes scabra</name>
    <dbReference type="NCBI Taxonomy" id="79078"/>
    <lineage>
        <taxon>Eukaryota</taxon>
        <taxon>Viridiplantae</taxon>
        <taxon>Streptophyta</taxon>
        <taxon>Embryophyta</taxon>
        <taxon>Tracheophyta</taxon>
        <taxon>Spermatophyta</taxon>
        <taxon>Magnoliopsida</taxon>
        <taxon>eudicotyledons</taxon>
        <taxon>Gunneridae</taxon>
        <taxon>Pentapetalae</taxon>
        <taxon>rosids</taxon>
        <taxon>fabids</taxon>
        <taxon>Fabales</taxon>
        <taxon>Fabaceae</taxon>
        <taxon>Papilionoideae</taxon>
        <taxon>50 kb inversion clade</taxon>
        <taxon>dalbergioids sensu lato</taxon>
        <taxon>Dalbergieae</taxon>
        <taxon>Pterocarpus clade</taxon>
        <taxon>Stylosanthes</taxon>
    </lineage>
</organism>
<evidence type="ECO:0000313" key="2">
    <source>
        <dbReference type="EMBL" id="MED6189058.1"/>
    </source>
</evidence>
<feature type="compositionally biased region" description="Pro residues" evidence="1">
    <location>
        <begin position="81"/>
        <end position="92"/>
    </location>
</feature>
<reference evidence="2 3" key="1">
    <citation type="journal article" date="2023" name="Plants (Basel)">
        <title>Bridging the Gap: Combining Genomics and Transcriptomics Approaches to Understand Stylosanthes scabra, an Orphan Legume from the Brazilian Caatinga.</title>
        <authorList>
            <person name="Ferreira-Neto J.R.C."/>
            <person name="da Silva M.D."/>
            <person name="Binneck E."/>
            <person name="de Melo N.F."/>
            <person name="da Silva R.H."/>
            <person name="de Melo A.L.T.M."/>
            <person name="Pandolfi V."/>
            <person name="Bustamante F.O."/>
            <person name="Brasileiro-Vidal A.C."/>
            <person name="Benko-Iseppon A.M."/>
        </authorList>
    </citation>
    <scope>NUCLEOTIDE SEQUENCE [LARGE SCALE GENOMIC DNA]</scope>
    <source>
        <tissue evidence="2">Leaves</tissue>
    </source>
</reference>
<dbReference type="Proteomes" id="UP001341840">
    <property type="component" value="Unassembled WGS sequence"/>
</dbReference>
<gene>
    <name evidence="2" type="ORF">PIB30_091992</name>
</gene>
<sequence>MNFSERGTVKKGVTEVDTVTAMMAQLTAMNKKLEKLEVSAIGHQSTLQIPCGLCGGSHDNHNCSMVQEGQISTEQNNRQPQQPPQRQPPYPQPSNNSPQTPLKQSDYLEVALAKLTINCNAFIDETRSNLKNQGEALKKVEVQVGDLANQV</sequence>
<protein>
    <submittedName>
        <fullName evidence="2">Uncharacterized protein</fullName>
    </submittedName>
</protein>
<evidence type="ECO:0000256" key="1">
    <source>
        <dbReference type="SAM" id="MobiDB-lite"/>
    </source>
</evidence>
<evidence type="ECO:0000313" key="3">
    <source>
        <dbReference type="Proteomes" id="UP001341840"/>
    </source>
</evidence>
<feature type="region of interest" description="Disordered" evidence="1">
    <location>
        <begin position="67"/>
        <end position="105"/>
    </location>
</feature>
<proteinExistence type="predicted"/>
<accession>A0ABU6WWL1</accession>
<name>A0ABU6WWL1_9FABA</name>
<dbReference type="EMBL" id="JASCZI010183113">
    <property type="protein sequence ID" value="MED6189058.1"/>
    <property type="molecule type" value="Genomic_DNA"/>
</dbReference>